<reference evidence="4 5" key="1">
    <citation type="submission" date="2024-02" db="EMBL/GenBank/DDBJ databases">
        <title>Discinaceae phylogenomics.</title>
        <authorList>
            <person name="Dirks A.C."/>
            <person name="James T.Y."/>
        </authorList>
    </citation>
    <scope>NUCLEOTIDE SEQUENCE [LARGE SCALE GENOMIC DNA]</scope>
    <source>
        <strain evidence="4 5">ACD0624</strain>
    </source>
</reference>
<evidence type="ECO:0000259" key="3">
    <source>
        <dbReference type="Pfam" id="PF20248"/>
    </source>
</evidence>
<comment type="caution">
    <text evidence="4">The sequence shown here is derived from an EMBL/GenBank/DDBJ whole genome shotgun (WGS) entry which is preliminary data.</text>
</comment>
<dbReference type="SUPFAM" id="SSF56281">
    <property type="entry name" value="Metallo-hydrolase/oxidoreductase"/>
    <property type="match status" value="1"/>
</dbReference>
<dbReference type="InterPro" id="IPR052159">
    <property type="entry name" value="Competence_DNA_uptake"/>
</dbReference>
<sequence>MEKPSVTSYHINIGTGDSAIHVLENQTTGKDPKGYLHAVLVDGGLQAASTVLKSAIELISKNYLKDGVIKFDAIVVTHWDTDHYQGIVKLLQDDFRDQLKANDKLDKKTLRSTYMKYDKDDCLTTFYAPYWGNTDAKGIKGPFKGLGCNDKGPIALLNIELNAKDSVLGVCKLCYCAEGDNGYLGRELFTTSVCGQGPFTSPLALREAYNLLNGAEKSLPGLFCIGGDEKEILKGGTPESGSFGGAAAGHLGRAAPMMGSGFGVIDKRDTPSNRSSMVCVILDPAGIPLHYFSGDADWETDKSLSGWVKLGRNKGWGIPVMKLSHHGGTGNNPISMFDNLQPSCVIISAGDKHKHPTGATIVYLRAFQRKYRNDMSQFVYATRKPYWFDTEDQSYWTAGDKFKPAIEKTSPGFWDEIFDKLKKTELRIEELSEKITNLKGETPKTDKEKKEKEKRLGKMNQKLKVAKESKAAAEQGMGSVVKQKCEKYWKDLSPIRNPGLGCKVTTKGVAGGESIDDGKYITTISRDNILYLRVKWTSTTGVGIYYATKWNDKERVVPLTKAEVVVAHIQAPEGIYSPAPGPSRESITSESITAMEVDGGDGSSDAVDGDDSDSVAGDDMEMVSGDGGMMSAPSDPVSTADTRAIPSPLIARTSSRPEPVRRRTTTAAHTYDISSRPIAREPDLAIPPHEFFCIASDFSLDTVASSDAQYYAPLTLSSLDKFLKFLDNGKIGLTTCPVSGPKTSLLENDPIFSWFKGPELGATEVYVIGTGISSGKVGISAFGGVFSFGSSTGWKLPFSTDSNNNVFGVSIVPPIGLTVGSSMLIMSLDSSIVEKETTTLRAVAKAFSSHFRFVATEADDFELELDTSAKRNAIWFSPAARNETFVRLVFTTTTKSLSLLQKFLQRHISEITIDESPKLTVKKKITNIGSNQDGKFVTHMDPQLTIESTINIGEFAFNTVLVFNLGYIEIRIQWNKDENLSLDDIFNLVENNFVSIGKLDSKKPEITSYSEKWTDKIKLREIVLIVNKSGVASFNIDFEAPASFLNPDTSDTQVSFLLGYHYPGNVFKAELLMATSSSRAEEKFGIIPEYEKYLDLRPADGKTLATTVPLSKLIPGDIGTPPQGIGLDVYMVEFELSPNYISFTGGIRCDVERFRNAEGNVPPVVTSTLSLYANYSFADKELDLKLETRIALQPKKGAINAAGKPFTPAVLLGSFEYSNKEWTLSVSAESLNFAALYSLMDPDFNDSMMNLLAEIEIRSLDVKYQYTDGGPSSFQCSGLLLLGSLEFELDYKYGDNSGGKDWTFEAKIGSKSPESSVKEMIMGVCPDLAAMIPDFVDIPLLPLGGSSSDGLMITHDQNTLIFKLEVRIGTNETLTFLQLQQQATEGGELPSPKRVLYFSMGELPVLDEIPLVGKISKQLVDELDFVWVHADKSSGGLTEAELLKLNEIMKDRPLRYKAPEDSTADALITTGFHFMVVDGGVVKLDYHFGQNNDSDSKHYSGGALPPPSGGSDSGDPVTTPMVKNIGPLSISNIGIELKGKVISLKLDAKCLLGPIEFELLGFSIGFDFSTAKLNQLSTLKPIFSISGLGASVDEPPLDLAGIFEKKGDTYFGGCILGLTPYSLMAVGSYGVIHVDAQGKVTTPPTNPPVGGSSFHSAFVFATLDGPLAELEFAEITGVKFGFGYNSRLVNPTIDNIFQFPLISSAEMDASDPLALMNKYFCGEAWVVNQKDTFWFAAGFTVLAFELLKVSVVAVIEFNPKLEIILLADAVASMPKLSDDPSKSFVFVELGIMATMDFENCAVQIDGQLSPNSFILLPTCNLSGGFALYYWFGDSPYAGDWVCSVGGYHVSYKPPSYYPKPKRLAIAFHVDDHLSINGDAYFALTPKVCMGGGHLSAVFTLNGLVAYFDAWADFLINFKPFYFSGDIGVVVGITYTVNLWLTTIPISLHLSASFDIQGPPFSGVLHVDFYLFGFSCHFGDKCSIPKALTPKEFMDMLSHPPSGEQSGPQIQLSVISGLVPSKSGNNDKDITPWQVRAGTFTFAVQSKFPFTGMQYGVSGETTKFNTEIYAKPMHISDPVKSTITITVVNTTTGTEIPGFIIKEGYERLPSSVWGAYSDSDDPSTHGNSLPALLSGDSPTVCLATRVTVSPPSAHICGKDIPAFPAQAPESVRDDTYTPSTPADQTIFRPLPGQHTYEDIQEAWGGGNLPKLAKAWEGAFGWDLSEESELPLVTIKKMKEVYMAAPMLTT</sequence>
<name>A0ABR3G6B1_9PEZI</name>
<feature type="region of interest" description="Disordered" evidence="2">
    <location>
        <begin position="595"/>
        <end position="642"/>
    </location>
</feature>
<feature type="coiled-coil region" evidence="1">
    <location>
        <begin position="421"/>
        <end position="469"/>
    </location>
</feature>
<organism evidence="4 5">
    <name type="scientific">Discina gigas</name>
    <dbReference type="NCBI Taxonomy" id="1032678"/>
    <lineage>
        <taxon>Eukaryota</taxon>
        <taxon>Fungi</taxon>
        <taxon>Dikarya</taxon>
        <taxon>Ascomycota</taxon>
        <taxon>Pezizomycotina</taxon>
        <taxon>Pezizomycetes</taxon>
        <taxon>Pezizales</taxon>
        <taxon>Discinaceae</taxon>
        <taxon>Discina</taxon>
    </lineage>
</organism>
<dbReference type="Pfam" id="PF20248">
    <property type="entry name" value="DUF6603"/>
    <property type="match status" value="1"/>
</dbReference>
<evidence type="ECO:0000313" key="4">
    <source>
        <dbReference type="EMBL" id="KAL0631498.1"/>
    </source>
</evidence>
<proteinExistence type="predicted"/>
<dbReference type="InterPro" id="IPR036866">
    <property type="entry name" value="RibonucZ/Hydroxyglut_hydro"/>
</dbReference>
<evidence type="ECO:0000256" key="2">
    <source>
        <dbReference type="SAM" id="MobiDB-lite"/>
    </source>
</evidence>
<accession>A0ABR3G6B1</accession>
<protein>
    <recommendedName>
        <fullName evidence="3">DUF6603 domain-containing protein</fullName>
    </recommendedName>
</protein>
<feature type="compositionally biased region" description="Acidic residues" evidence="2">
    <location>
        <begin position="607"/>
        <end position="621"/>
    </location>
</feature>
<feature type="region of interest" description="Disordered" evidence="2">
    <location>
        <begin position="1497"/>
        <end position="1518"/>
    </location>
</feature>
<keyword evidence="5" id="KW-1185">Reference proteome</keyword>
<dbReference type="Proteomes" id="UP001447188">
    <property type="component" value="Unassembled WGS sequence"/>
</dbReference>
<dbReference type="PANTHER" id="PTHR30619">
    <property type="entry name" value="DNA INTERNALIZATION/COMPETENCE PROTEIN COMEC/REC2"/>
    <property type="match status" value="1"/>
</dbReference>
<evidence type="ECO:0000256" key="1">
    <source>
        <dbReference type="SAM" id="Coils"/>
    </source>
</evidence>
<dbReference type="Gene3D" id="3.60.15.10">
    <property type="entry name" value="Ribonuclease Z/Hydroxyacylglutathione hydrolase-like"/>
    <property type="match status" value="2"/>
</dbReference>
<feature type="domain" description="DUF6603" evidence="3">
    <location>
        <begin position="1523"/>
        <end position="2044"/>
    </location>
</feature>
<gene>
    <name evidence="4" type="ORF">Q9L58_009635</name>
</gene>
<dbReference type="PANTHER" id="PTHR30619:SF1">
    <property type="entry name" value="RECOMBINATION PROTEIN 2"/>
    <property type="match status" value="1"/>
</dbReference>
<evidence type="ECO:0000313" key="5">
    <source>
        <dbReference type="Proteomes" id="UP001447188"/>
    </source>
</evidence>
<dbReference type="InterPro" id="IPR046538">
    <property type="entry name" value="DUF6603"/>
</dbReference>
<keyword evidence="1" id="KW-0175">Coiled coil</keyword>
<dbReference type="EMBL" id="JBBBZM010000241">
    <property type="protein sequence ID" value="KAL0631498.1"/>
    <property type="molecule type" value="Genomic_DNA"/>
</dbReference>